<protein>
    <submittedName>
        <fullName evidence="1">Uncharacterized protein</fullName>
    </submittedName>
</protein>
<gene>
    <name evidence="1" type="ORF">PRUPE_5G161800</name>
</gene>
<organism evidence="1 2">
    <name type="scientific">Prunus persica</name>
    <name type="common">Peach</name>
    <name type="synonym">Amygdalus persica</name>
    <dbReference type="NCBI Taxonomy" id="3760"/>
    <lineage>
        <taxon>Eukaryota</taxon>
        <taxon>Viridiplantae</taxon>
        <taxon>Streptophyta</taxon>
        <taxon>Embryophyta</taxon>
        <taxon>Tracheophyta</taxon>
        <taxon>Spermatophyta</taxon>
        <taxon>Magnoliopsida</taxon>
        <taxon>eudicotyledons</taxon>
        <taxon>Gunneridae</taxon>
        <taxon>Pentapetalae</taxon>
        <taxon>rosids</taxon>
        <taxon>fabids</taxon>
        <taxon>Rosales</taxon>
        <taxon>Rosaceae</taxon>
        <taxon>Amygdaloideae</taxon>
        <taxon>Amygdaleae</taxon>
        <taxon>Prunus</taxon>
    </lineage>
</organism>
<accession>A0A251P9B8</accession>
<name>A0A251P9B8_PRUPE</name>
<dbReference type="EMBL" id="CM007655">
    <property type="protein sequence ID" value="ONI08177.1"/>
    <property type="molecule type" value="Genomic_DNA"/>
</dbReference>
<dbReference type="AlphaFoldDB" id="A0A251P9B8"/>
<keyword evidence="2" id="KW-1185">Reference proteome</keyword>
<evidence type="ECO:0000313" key="1">
    <source>
        <dbReference type="EMBL" id="ONI08177.1"/>
    </source>
</evidence>
<sequence>MDVLDLPLCASAQGLKALNKGSGNHLLELIIWQVTHTSIVQGDARCTMCCRGVSNGGWGISNGG</sequence>
<reference evidence="1 2" key="1">
    <citation type="journal article" date="2013" name="Nat. Genet.">
        <title>The high-quality draft genome of peach (Prunus persica) identifies unique patterns of genetic diversity, domestication and genome evolution.</title>
        <authorList>
            <consortium name="International Peach Genome Initiative"/>
            <person name="Verde I."/>
            <person name="Abbott A.G."/>
            <person name="Scalabrin S."/>
            <person name="Jung S."/>
            <person name="Shu S."/>
            <person name="Marroni F."/>
            <person name="Zhebentyayeva T."/>
            <person name="Dettori M.T."/>
            <person name="Grimwood J."/>
            <person name="Cattonaro F."/>
            <person name="Zuccolo A."/>
            <person name="Rossini L."/>
            <person name="Jenkins J."/>
            <person name="Vendramin E."/>
            <person name="Meisel L.A."/>
            <person name="Decroocq V."/>
            <person name="Sosinski B."/>
            <person name="Prochnik S."/>
            <person name="Mitros T."/>
            <person name="Policriti A."/>
            <person name="Cipriani G."/>
            <person name="Dondini L."/>
            <person name="Ficklin S."/>
            <person name="Goodstein D.M."/>
            <person name="Xuan P."/>
            <person name="Del Fabbro C."/>
            <person name="Aramini V."/>
            <person name="Copetti D."/>
            <person name="Gonzalez S."/>
            <person name="Horner D.S."/>
            <person name="Falchi R."/>
            <person name="Lucas S."/>
            <person name="Mica E."/>
            <person name="Maldonado J."/>
            <person name="Lazzari B."/>
            <person name="Bielenberg D."/>
            <person name="Pirona R."/>
            <person name="Miculan M."/>
            <person name="Barakat A."/>
            <person name="Testolin R."/>
            <person name="Stella A."/>
            <person name="Tartarini S."/>
            <person name="Tonutti P."/>
            <person name="Arus P."/>
            <person name="Orellana A."/>
            <person name="Wells C."/>
            <person name="Main D."/>
            <person name="Vizzotto G."/>
            <person name="Silva H."/>
            <person name="Salamini F."/>
            <person name="Schmutz J."/>
            <person name="Morgante M."/>
            <person name="Rokhsar D.S."/>
        </authorList>
    </citation>
    <scope>NUCLEOTIDE SEQUENCE [LARGE SCALE GENOMIC DNA]</scope>
    <source>
        <strain evidence="2">cv. Nemared</strain>
    </source>
</reference>
<evidence type="ECO:0000313" key="2">
    <source>
        <dbReference type="Proteomes" id="UP000006882"/>
    </source>
</evidence>
<dbReference type="Proteomes" id="UP000006882">
    <property type="component" value="Chromosome G5"/>
</dbReference>
<proteinExistence type="predicted"/>
<dbReference type="Gramene" id="ONI08177">
    <property type="protein sequence ID" value="ONI08177"/>
    <property type="gene ID" value="PRUPE_5G161800"/>
</dbReference>